<dbReference type="AlphaFoldDB" id="A0A5P1FET8"/>
<proteinExistence type="predicted"/>
<name>A0A5P1FET8_ASPOF</name>
<organism evidence="4 5">
    <name type="scientific">Asparagus officinalis</name>
    <name type="common">Garden asparagus</name>
    <dbReference type="NCBI Taxonomy" id="4686"/>
    <lineage>
        <taxon>Eukaryota</taxon>
        <taxon>Viridiplantae</taxon>
        <taxon>Streptophyta</taxon>
        <taxon>Embryophyta</taxon>
        <taxon>Tracheophyta</taxon>
        <taxon>Spermatophyta</taxon>
        <taxon>Magnoliopsida</taxon>
        <taxon>Liliopsida</taxon>
        <taxon>Asparagales</taxon>
        <taxon>Asparagaceae</taxon>
        <taxon>Asparagoideae</taxon>
        <taxon>Asparagus</taxon>
    </lineage>
</organism>
<evidence type="ECO:0000256" key="1">
    <source>
        <dbReference type="SAM" id="Coils"/>
    </source>
</evidence>
<feature type="coiled-coil region" evidence="1">
    <location>
        <begin position="67"/>
        <end position="94"/>
    </location>
</feature>
<dbReference type="Pfam" id="PF00179">
    <property type="entry name" value="UQ_con"/>
    <property type="match status" value="1"/>
</dbReference>
<dbReference type="GO" id="GO:0016020">
    <property type="term" value="C:membrane"/>
    <property type="evidence" value="ECO:0007669"/>
    <property type="project" value="TreeGrafter"/>
</dbReference>
<protein>
    <recommendedName>
        <fullName evidence="3">UBC core domain-containing protein</fullName>
    </recommendedName>
</protein>
<keyword evidence="1" id="KW-0175">Coiled coil</keyword>
<dbReference type="InterPro" id="IPR000608">
    <property type="entry name" value="UBC"/>
</dbReference>
<accession>A0A5P1FET8</accession>
<evidence type="ECO:0000313" key="5">
    <source>
        <dbReference type="Proteomes" id="UP000243459"/>
    </source>
</evidence>
<dbReference type="Gene3D" id="3.10.110.10">
    <property type="entry name" value="Ubiquitin Conjugating Enzyme"/>
    <property type="match status" value="1"/>
</dbReference>
<dbReference type="Proteomes" id="UP000243459">
    <property type="component" value="Chromosome 3"/>
</dbReference>
<keyword evidence="5" id="KW-1185">Reference proteome</keyword>
<dbReference type="PANTHER" id="PTHR31414:SF16">
    <property type="entry name" value="TRANSMEMBRANE PROTEIN"/>
    <property type="match status" value="1"/>
</dbReference>
<keyword evidence="2" id="KW-0812">Transmembrane</keyword>
<reference evidence="5" key="1">
    <citation type="journal article" date="2017" name="Nat. Commun.">
        <title>The asparagus genome sheds light on the origin and evolution of a young Y chromosome.</title>
        <authorList>
            <person name="Harkess A."/>
            <person name="Zhou J."/>
            <person name="Xu C."/>
            <person name="Bowers J.E."/>
            <person name="Van der Hulst R."/>
            <person name="Ayyampalayam S."/>
            <person name="Mercati F."/>
            <person name="Riccardi P."/>
            <person name="McKain M.R."/>
            <person name="Kakrana A."/>
            <person name="Tang H."/>
            <person name="Ray J."/>
            <person name="Groenendijk J."/>
            <person name="Arikit S."/>
            <person name="Mathioni S.M."/>
            <person name="Nakano M."/>
            <person name="Shan H."/>
            <person name="Telgmann-Rauber A."/>
            <person name="Kanno A."/>
            <person name="Yue Z."/>
            <person name="Chen H."/>
            <person name="Li W."/>
            <person name="Chen Y."/>
            <person name="Xu X."/>
            <person name="Zhang Y."/>
            <person name="Luo S."/>
            <person name="Chen H."/>
            <person name="Gao J."/>
            <person name="Mao Z."/>
            <person name="Pires J.C."/>
            <person name="Luo M."/>
            <person name="Kudrna D."/>
            <person name="Wing R.A."/>
            <person name="Meyers B.C."/>
            <person name="Yi K."/>
            <person name="Kong H."/>
            <person name="Lavrijsen P."/>
            <person name="Sunseri F."/>
            <person name="Falavigna A."/>
            <person name="Ye Y."/>
            <person name="Leebens-Mack J.H."/>
            <person name="Chen G."/>
        </authorList>
    </citation>
    <scope>NUCLEOTIDE SEQUENCE [LARGE SCALE GENOMIC DNA]</scope>
    <source>
        <strain evidence="5">cv. DH0086</strain>
    </source>
</reference>
<dbReference type="PANTHER" id="PTHR31414">
    <property type="entry name" value="TRANSMEMBRANE PROTEIN DDB_G0292058"/>
    <property type="match status" value="1"/>
</dbReference>
<dbReference type="Gramene" id="ONK76612">
    <property type="protein sequence ID" value="ONK76612"/>
    <property type="gene ID" value="A4U43_C03F30130"/>
</dbReference>
<evidence type="ECO:0000259" key="3">
    <source>
        <dbReference type="Pfam" id="PF00179"/>
    </source>
</evidence>
<sequence length="131" mass="14376">MAAPSQESLLLHKQLKDLMKSSVDGFSAGLVDDSNIFEWSVTIIGPPDTLYFLSFAKTINVEEVYLSSDVQNEIDKLNIDLNNAANTLSDKTNESSEKIRSVIDTVRCVLIVVAAVMLILALIGFVPLRSM</sequence>
<dbReference type="EMBL" id="CM007383">
    <property type="protein sequence ID" value="ONK76612.1"/>
    <property type="molecule type" value="Genomic_DNA"/>
</dbReference>
<dbReference type="InterPro" id="IPR016135">
    <property type="entry name" value="UBQ-conjugating_enzyme/RWD"/>
</dbReference>
<feature type="domain" description="UBC core" evidence="3">
    <location>
        <begin position="11"/>
        <end position="52"/>
    </location>
</feature>
<dbReference type="SUPFAM" id="SSF54495">
    <property type="entry name" value="UBC-like"/>
    <property type="match status" value="1"/>
</dbReference>
<evidence type="ECO:0000256" key="2">
    <source>
        <dbReference type="SAM" id="Phobius"/>
    </source>
</evidence>
<evidence type="ECO:0000313" key="4">
    <source>
        <dbReference type="EMBL" id="ONK76612.1"/>
    </source>
</evidence>
<keyword evidence="2" id="KW-0472">Membrane</keyword>
<feature type="transmembrane region" description="Helical" evidence="2">
    <location>
        <begin position="108"/>
        <end position="128"/>
    </location>
</feature>
<gene>
    <name evidence="4" type="ORF">A4U43_C03F30130</name>
</gene>
<dbReference type="InterPro" id="IPR040283">
    <property type="entry name" value="DDB_G0292058-like"/>
</dbReference>
<keyword evidence="2" id="KW-1133">Transmembrane helix</keyword>